<evidence type="ECO:0000313" key="3">
    <source>
        <dbReference type="EMBL" id="KAG5461511.1"/>
    </source>
</evidence>
<protein>
    <submittedName>
        <fullName evidence="3">NUC087 domain-containing protein</fullName>
    </submittedName>
</protein>
<dbReference type="EMBL" id="JAEFCI010003535">
    <property type="protein sequence ID" value="KAG5461511.1"/>
    <property type="molecule type" value="Genomic_DNA"/>
</dbReference>
<reference evidence="3 4" key="1">
    <citation type="journal article" name="Sci. Rep.">
        <title>Genome-scale phylogenetic analyses confirm Olpidium as the closest living zoosporic fungus to the non-flagellated, terrestrial fungi.</title>
        <authorList>
            <person name="Chang Y."/>
            <person name="Rochon D."/>
            <person name="Sekimoto S."/>
            <person name="Wang Y."/>
            <person name="Chovatia M."/>
            <person name="Sandor L."/>
            <person name="Salamov A."/>
            <person name="Grigoriev I.V."/>
            <person name="Stajich J.E."/>
            <person name="Spatafora J.W."/>
        </authorList>
    </citation>
    <scope>NUCLEOTIDE SEQUENCE [LARGE SCALE GENOMIC DNA]</scope>
    <source>
        <strain evidence="3">S191</strain>
    </source>
</reference>
<feature type="region of interest" description="Disordered" evidence="1">
    <location>
        <begin position="171"/>
        <end position="198"/>
    </location>
</feature>
<dbReference type="Pfam" id="PF08155">
    <property type="entry name" value="NOGCT"/>
    <property type="match status" value="1"/>
</dbReference>
<organism evidence="3 4">
    <name type="scientific">Olpidium bornovanus</name>
    <dbReference type="NCBI Taxonomy" id="278681"/>
    <lineage>
        <taxon>Eukaryota</taxon>
        <taxon>Fungi</taxon>
        <taxon>Fungi incertae sedis</taxon>
        <taxon>Olpidiomycota</taxon>
        <taxon>Olpidiomycotina</taxon>
        <taxon>Olpidiomycetes</taxon>
        <taxon>Olpidiales</taxon>
        <taxon>Olpidiaceae</taxon>
        <taxon>Olpidium</taxon>
    </lineage>
</organism>
<feature type="domain" description="NOG C-terminal" evidence="2">
    <location>
        <begin position="4"/>
        <end position="56"/>
    </location>
</feature>
<dbReference type="InterPro" id="IPR012973">
    <property type="entry name" value="NOG_C"/>
</dbReference>
<name>A0A8H8DKA7_9FUNG</name>
<evidence type="ECO:0000259" key="2">
    <source>
        <dbReference type="Pfam" id="PF08155"/>
    </source>
</evidence>
<gene>
    <name evidence="3" type="ORF">BJ554DRAFT_6279</name>
</gene>
<keyword evidence="4" id="KW-1185">Reference proteome</keyword>
<dbReference type="AlphaFoldDB" id="A0A8H8DKA7"/>
<comment type="caution">
    <text evidence="3">The sequence shown here is derived from an EMBL/GenBank/DDBJ whole genome shotgun (WGS) entry which is preliminary data.</text>
</comment>
<evidence type="ECO:0000313" key="4">
    <source>
        <dbReference type="Proteomes" id="UP000673691"/>
    </source>
</evidence>
<dbReference type="OrthoDB" id="415015at2759"/>
<proteinExistence type="predicted"/>
<accession>A0A8H8DKA7</accession>
<evidence type="ECO:0000256" key="1">
    <source>
        <dbReference type="SAM" id="MobiDB-lite"/>
    </source>
</evidence>
<dbReference type="Proteomes" id="UP000673691">
    <property type="component" value="Unassembled WGS sequence"/>
</dbReference>
<sequence>MRPKLEKDIEAENGGAGVYNVDLKKKYLLANDEWKHDVIPEIWEGKNIADFIDPDIQEKLEQLDREEERLAAEGFYDSDPEEMLDSEEEELQAQAVKIRNKQALLVAEHRAKKGRNRPVLPKKVAVSRQRNVAEMADRLAELGVDASAAVASVGRKRGRFTAARGEDIARVEEGEDAENGAAPANKRPRSVSRARDVGGLRGEKVRKLHRVFFIRVEKTRGTGAGSCVVWPDFALLFPQRHR</sequence>